<dbReference type="RefSeq" id="WP_129986318.1">
    <property type="nucleotide sequence ID" value="NZ_SDPU01000018.1"/>
</dbReference>
<feature type="signal peptide" evidence="1">
    <location>
        <begin position="1"/>
        <end position="21"/>
    </location>
</feature>
<comment type="caution">
    <text evidence="2">The sequence shown here is derived from an EMBL/GenBank/DDBJ whole genome shotgun (WGS) entry which is preliminary data.</text>
</comment>
<reference evidence="2 3" key="1">
    <citation type="submission" date="2019-01" db="EMBL/GenBank/DDBJ databases">
        <title>Nocardioides guangzhouensis sp. nov., an actinobacterium isolated from soil.</title>
        <authorList>
            <person name="Fu Y."/>
            <person name="Cai Y."/>
            <person name="Lin Z."/>
            <person name="Chen P."/>
        </authorList>
    </citation>
    <scope>NUCLEOTIDE SEQUENCE [LARGE SCALE GENOMIC DNA]</scope>
    <source>
        <strain evidence="2 3">NBRC 105384</strain>
    </source>
</reference>
<dbReference type="SUPFAM" id="SSF110087">
    <property type="entry name" value="DR1885-like metal-binding protein"/>
    <property type="match status" value="1"/>
</dbReference>
<keyword evidence="3" id="KW-1185">Reference proteome</keyword>
<evidence type="ECO:0008006" key="4">
    <source>
        <dbReference type="Google" id="ProtNLM"/>
    </source>
</evidence>
<keyword evidence="1" id="KW-0732">Signal</keyword>
<dbReference type="AlphaFoldDB" id="A0A4Q5J4E7"/>
<accession>A0A4Q5J4E7</accession>
<dbReference type="PROSITE" id="PS51257">
    <property type="entry name" value="PROKAR_LIPOPROTEIN"/>
    <property type="match status" value="1"/>
</dbReference>
<dbReference type="InterPro" id="IPR036182">
    <property type="entry name" value="PCuAC_sf"/>
</dbReference>
<protein>
    <recommendedName>
        <fullName evidence="4">Copper chaperone PCu(A)C</fullName>
    </recommendedName>
</protein>
<proteinExistence type="predicted"/>
<evidence type="ECO:0000313" key="3">
    <source>
        <dbReference type="Proteomes" id="UP000291189"/>
    </source>
</evidence>
<gene>
    <name evidence="2" type="ORF">ETU37_05975</name>
</gene>
<dbReference type="Proteomes" id="UP000291189">
    <property type="component" value="Unassembled WGS sequence"/>
</dbReference>
<dbReference type="OrthoDB" id="3787120at2"/>
<feature type="chain" id="PRO_5038710227" description="Copper chaperone PCu(A)C" evidence="1">
    <location>
        <begin position="22"/>
        <end position="156"/>
    </location>
</feature>
<dbReference type="EMBL" id="SDPU01000018">
    <property type="protein sequence ID" value="RYU13384.1"/>
    <property type="molecule type" value="Genomic_DNA"/>
</dbReference>
<evidence type="ECO:0000313" key="2">
    <source>
        <dbReference type="EMBL" id="RYU13384.1"/>
    </source>
</evidence>
<name>A0A4Q5J4E7_9ACTN</name>
<dbReference type="Gene3D" id="2.60.40.1890">
    <property type="entry name" value="PCu(A)C copper chaperone"/>
    <property type="match status" value="1"/>
</dbReference>
<sequence length="156" mass="15834">MNVRRRLTTAAVALTLPVLTAGLSGCGFDAPTDQRYNPTVGVNAQDGDVDALNVLIVSATPGSGTLVATFANNNQDEGDGLSGITGRGVQVELGDQVDIPAGGVLTVDDGSATVTGDRVESGNFVPLTITFDNAEAVTLQAPVVPHSGPYEDVPVS</sequence>
<organism evidence="2 3">
    <name type="scientific">Nocardioides iriomotensis</name>
    <dbReference type="NCBI Taxonomy" id="715784"/>
    <lineage>
        <taxon>Bacteria</taxon>
        <taxon>Bacillati</taxon>
        <taxon>Actinomycetota</taxon>
        <taxon>Actinomycetes</taxon>
        <taxon>Propionibacteriales</taxon>
        <taxon>Nocardioidaceae</taxon>
        <taxon>Nocardioides</taxon>
    </lineage>
</organism>
<evidence type="ECO:0000256" key="1">
    <source>
        <dbReference type="SAM" id="SignalP"/>
    </source>
</evidence>